<dbReference type="AlphaFoldDB" id="A0A454JDN2"/>
<dbReference type="PROSITE" id="PS51186">
    <property type="entry name" value="GNAT"/>
    <property type="match status" value="1"/>
</dbReference>
<dbReference type="PANTHER" id="PTHR43194">
    <property type="entry name" value="HYDROLASE ALPHA/BETA FOLD FAMILY"/>
    <property type="match status" value="1"/>
</dbReference>
<organism evidence="2 3">
    <name type="scientific">Aquitalea palustris</name>
    <dbReference type="NCBI Taxonomy" id="2480983"/>
    <lineage>
        <taxon>Bacteria</taxon>
        <taxon>Pseudomonadati</taxon>
        <taxon>Pseudomonadota</taxon>
        <taxon>Betaproteobacteria</taxon>
        <taxon>Neisseriales</taxon>
        <taxon>Chromobacteriaceae</taxon>
        <taxon>Aquitalea</taxon>
    </lineage>
</organism>
<dbReference type="InterPro" id="IPR050228">
    <property type="entry name" value="Carboxylesterase_BioH"/>
</dbReference>
<dbReference type="Gene3D" id="3.40.50.1820">
    <property type="entry name" value="alpha/beta hydrolase"/>
    <property type="match status" value="2"/>
</dbReference>
<evidence type="ECO:0000313" key="3">
    <source>
        <dbReference type="Proteomes" id="UP000274139"/>
    </source>
</evidence>
<gene>
    <name evidence="2" type="ORF">EAY64_18695</name>
</gene>
<accession>A0A454JDN2</accession>
<keyword evidence="2" id="KW-0378">Hydrolase</keyword>
<dbReference type="EMBL" id="RFAR01000105">
    <property type="protein sequence ID" value="RMC91808.1"/>
    <property type="molecule type" value="Genomic_DNA"/>
</dbReference>
<dbReference type="InterPro" id="IPR000182">
    <property type="entry name" value="GNAT_dom"/>
</dbReference>
<name>A0A454JDN2_9NEIS</name>
<protein>
    <submittedName>
        <fullName evidence="2">Alpha/beta fold hydrolase</fullName>
    </submittedName>
</protein>
<dbReference type="InterPro" id="IPR016181">
    <property type="entry name" value="Acyl_CoA_acyltransferase"/>
</dbReference>
<sequence length="387" mass="42522">MHNKGSLMNVEFSRLQATTRPAVLAHLQILNDEDRFTRFGLEMSEAALADYVDRINFNRDIVIGVLYRGLLIGVVHIAVFQHEGHPCGELGISVDSFCQGKGIGRMLFDQALEHARRRKVNSLRIQYLRRNGRMASLCRGLTTRFAQDGEETSCQIQLAEADPAEACRYEMNDGIELFHADAVAARAHVLFIHGVAGDGWQWRENFLPYFARHGLSSTALSLRGHGGSPARANQTLRGYEEDVYHVLEQLADKPVLIVGHSMGGFLSQRVLDGNQAIRKASLICSVPPWGLLPGTLEPVVEFMGDPLGKAIALQAAEGKPAYVNPDNISAQVQVIGGSRDRLIPPDVVAATARSYDTEAVMIEDAGHAVISSSKWQAVADQLLQHLR</sequence>
<dbReference type="SUPFAM" id="SSF53474">
    <property type="entry name" value="alpha/beta-Hydrolases"/>
    <property type="match status" value="1"/>
</dbReference>
<proteinExistence type="predicted"/>
<dbReference type="Pfam" id="PF00561">
    <property type="entry name" value="Abhydrolase_1"/>
    <property type="match status" value="1"/>
</dbReference>
<dbReference type="SUPFAM" id="SSF55729">
    <property type="entry name" value="Acyl-CoA N-acyltransferases (Nat)"/>
    <property type="match status" value="1"/>
</dbReference>
<feature type="domain" description="N-acetyltransferase" evidence="1">
    <location>
        <begin position="13"/>
        <end position="174"/>
    </location>
</feature>
<dbReference type="InterPro" id="IPR029058">
    <property type="entry name" value="AB_hydrolase_fold"/>
</dbReference>
<evidence type="ECO:0000259" key="1">
    <source>
        <dbReference type="PROSITE" id="PS51186"/>
    </source>
</evidence>
<dbReference type="CDD" id="cd04301">
    <property type="entry name" value="NAT_SF"/>
    <property type="match status" value="1"/>
</dbReference>
<dbReference type="InterPro" id="IPR000073">
    <property type="entry name" value="AB_hydrolase_1"/>
</dbReference>
<dbReference type="GO" id="GO:0016747">
    <property type="term" value="F:acyltransferase activity, transferring groups other than amino-acyl groups"/>
    <property type="evidence" value="ECO:0007669"/>
    <property type="project" value="InterPro"/>
</dbReference>
<dbReference type="Proteomes" id="UP000274139">
    <property type="component" value="Unassembled WGS sequence"/>
</dbReference>
<dbReference type="Gene3D" id="3.40.630.30">
    <property type="match status" value="1"/>
</dbReference>
<dbReference type="PANTHER" id="PTHR43194:SF2">
    <property type="entry name" value="PEROXISOMAL MEMBRANE PROTEIN LPX1"/>
    <property type="match status" value="1"/>
</dbReference>
<evidence type="ECO:0000313" key="2">
    <source>
        <dbReference type="EMBL" id="RMC91808.1"/>
    </source>
</evidence>
<dbReference type="GO" id="GO:0016787">
    <property type="term" value="F:hydrolase activity"/>
    <property type="evidence" value="ECO:0007669"/>
    <property type="project" value="UniProtKB-KW"/>
</dbReference>
<comment type="caution">
    <text evidence="2">The sequence shown here is derived from an EMBL/GenBank/DDBJ whole genome shotgun (WGS) entry which is preliminary data.</text>
</comment>
<keyword evidence="3" id="KW-1185">Reference proteome</keyword>
<dbReference type="Pfam" id="PF00583">
    <property type="entry name" value="Acetyltransf_1"/>
    <property type="match status" value="1"/>
</dbReference>
<reference evidence="2 3" key="1">
    <citation type="submission" date="2018-10" db="EMBL/GenBank/DDBJ databases">
        <title>Draft genome sequence of Aquitalea MWU14-2217 isolated from a wild cranberry bog in Provincetown, Massachusetts.</title>
        <authorList>
            <person name="Ebadzadsahrai G."/>
            <person name="Soby S."/>
        </authorList>
    </citation>
    <scope>NUCLEOTIDE SEQUENCE [LARGE SCALE GENOMIC DNA]</scope>
    <source>
        <strain evidence="2 3">MWU14-2217</strain>
    </source>
</reference>